<feature type="domain" description="Xylose isomerase-like TIM barrel" evidence="1">
    <location>
        <begin position="21"/>
        <end position="308"/>
    </location>
</feature>
<evidence type="ECO:0000313" key="2">
    <source>
        <dbReference type="EMBL" id="KDB54347.1"/>
    </source>
</evidence>
<keyword evidence="2" id="KW-0413">Isomerase</keyword>
<accession>A0A059KS78</accession>
<comment type="caution">
    <text evidence="2">The sequence shown here is derived from an EMBL/GenBank/DDBJ whole genome shotgun (WGS) entry which is preliminary data.</text>
</comment>
<dbReference type="STRING" id="34103.SAMN05421778_106197"/>
<dbReference type="PANTHER" id="PTHR12110:SF21">
    <property type="entry name" value="XYLOSE ISOMERASE-LIKE TIM BARREL DOMAIN-CONTAINING PROTEIN"/>
    <property type="match status" value="1"/>
</dbReference>
<dbReference type="InterPro" id="IPR050312">
    <property type="entry name" value="IolE/XylAMocC-like"/>
</dbReference>
<gene>
    <name evidence="2" type="ORF">X805_00770</name>
</gene>
<evidence type="ECO:0000259" key="1">
    <source>
        <dbReference type="Pfam" id="PF01261"/>
    </source>
</evidence>
<dbReference type="GO" id="GO:0016853">
    <property type="term" value="F:isomerase activity"/>
    <property type="evidence" value="ECO:0007669"/>
    <property type="project" value="UniProtKB-KW"/>
</dbReference>
<name>A0A059KS78_9BURK</name>
<dbReference type="Gene3D" id="3.20.20.150">
    <property type="entry name" value="Divalent-metal-dependent TIM barrel enzymes"/>
    <property type="match status" value="1"/>
</dbReference>
<dbReference type="Pfam" id="PF01261">
    <property type="entry name" value="AP_endonuc_2"/>
    <property type="match status" value="1"/>
</dbReference>
<reference evidence="2 3" key="1">
    <citation type="journal article" date="2014" name="FEMS Microbiol. Ecol.">
        <title>Sphaerotilus natans encrusted with nanoball-shaped Fe(III) oxide minerals formed by nitrate-reducing mixotrophic Fe(II) oxidation.</title>
        <authorList>
            <person name="Park S."/>
            <person name="Kim D.H."/>
            <person name="Lee J.H."/>
            <person name="Hur H.G."/>
        </authorList>
    </citation>
    <scope>NUCLEOTIDE SEQUENCE [LARGE SCALE GENOMIC DNA]</scope>
    <source>
        <strain evidence="2 3">DSM 6575</strain>
    </source>
</reference>
<protein>
    <submittedName>
        <fullName evidence="2">Xylose isomerase</fullName>
    </submittedName>
</protein>
<dbReference type="EMBL" id="AZRA01000002">
    <property type="protein sequence ID" value="KDB54347.1"/>
    <property type="molecule type" value="Genomic_DNA"/>
</dbReference>
<proteinExistence type="predicted"/>
<sequence>MNKMSLVTDVLGHLPFEPMLDTVAGLGFEAVELGCGNWSKAPFVPLDELLESRAARDAYLGAIRARGLEISALNCSGEQLAPNAKGEAHKVVVEKTFRLAELLGVKTIVMMSGCPGANRHDTSVNWIISSFFPEHEAILDYQWNEVFFPYWEKTARLAKDCGIERVALENHHYNLVYNPATARKMRAVIDPVVGVNFDPSHHMWMGGDPIAALREYGRELIHYMHAKDVRIERGIAGAQTLIDTTWMMDPTKRAWNYVALGHGHDVQWWKEYYAVMRYIGYEGPVSLEMEDLSMSPLDGVKKSVHTLKLALPRAFD</sequence>
<dbReference type="AlphaFoldDB" id="A0A059KS78"/>
<dbReference type="PATRIC" id="fig|1286631.3.peg.77"/>
<dbReference type="RefSeq" id="WP_037476993.1">
    <property type="nucleotide sequence ID" value="NZ_AZRA01000002.1"/>
</dbReference>
<dbReference type="InterPro" id="IPR036237">
    <property type="entry name" value="Xyl_isomerase-like_sf"/>
</dbReference>
<dbReference type="Proteomes" id="UP000026714">
    <property type="component" value="Unassembled WGS sequence"/>
</dbReference>
<dbReference type="PANTHER" id="PTHR12110">
    <property type="entry name" value="HYDROXYPYRUVATE ISOMERASE"/>
    <property type="match status" value="1"/>
</dbReference>
<organism evidence="2 3">
    <name type="scientific">Sphaerotilus natans subsp. natans DSM 6575</name>
    <dbReference type="NCBI Taxonomy" id="1286631"/>
    <lineage>
        <taxon>Bacteria</taxon>
        <taxon>Pseudomonadati</taxon>
        <taxon>Pseudomonadota</taxon>
        <taxon>Betaproteobacteria</taxon>
        <taxon>Burkholderiales</taxon>
        <taxon>Sphaerotilaceae</taxon>
        <taxon>Sphaerotilus</taxon>
    </lineage>
</organism>
<dbReference type="InterPro" id="IPR013022">
    <property type="entry name" value="Xyl_isomerase-like_TIM-brl"/>
</dbReference>
<dbReference type="eggNOG" id="COG1082">
    <property type="taxonomic scope" value="Bacteria"/>
</dbReference>
<keyword evidence="3" id="KW-1185">Reference proteome</keyword>
<evidence type="ECO:0000313" key="3">
    <source>
        <dbReference type="Proteomes" id="UP000026714"/>
    </source>
</evidence>
<dbReference type="SUPFAM" id="SSF51658">
    <property type="entry name" value="Xylose isomerase-like"/>
    <property type="match status" value="1"/>
</dbReference>